<dbReference type="Gene3D" id="3.50.50.60">
    <property type="entry name" value="FAD/NAD(P)-binding domain"/>
    <property type="match status" value="1"/>
</dbReference>
<dbReference type="RefSeq" id="WP_174410138.1">
    <property type="nucleotide sequence ID" value="NZ_BLVP01000008.1"/>
</dbReference>
<dbReference type="PRINTS" id="PR00420">
    <property type="entry name" value="RNGMNOXGNASE"/>
</dbReference>
<dbReference type="InterPro" id="IPR011777">
    <property type="entry name" value="Geranylgeranyl_Rdtase_fam"/>
</dbReference>
<dbReference type="SUPFAM" id="SSF51905">
    <property type="entry name" value="FAD/NAD(P)-binding domain"/>
    <property type="match status" value="1"/>
</dbReference>
<dbReference type="PANTHER" id="PTHR42685">
    <property type="entry name" value="GERANYLGERANYL DIPHOSPHATE REDUCTASE"/>
    <property type="match status" value="1"/>
</dbReference>
<dbReference type="NCBIfam" id="TIGR02032">
    <property type="entry name" value="GG-red-SF"/>
    <property type="match status" value="1"/>
</dbReference>
<dbReference type="AlphaFoldDB" id="A0A7J0BWL6"/>
<sequence length="390" mass="41880">MEPEQDADPHVGEAAVYDVGIVGGGPAGATAALCAARRGLSVIVLEACPVPRRKLCGGLLSRKTMDIVKRLYNASAADLTEGGIINYSSAGYEIHFGGVLLCCDRYDYPFHFTERAVFDAWLLEKARKAGAAVRTGTPVRAVDIDAGVLTLAGGGTVRCRYIVGADGANSVVRKAFGVDRRQWSRGVASTVEVRIPRSEYPRRVEHPEVHVGPVPEGYGWVFPNRDAVVVGLGGRPAEGQNLARLFRDFLETLGVRDVSGMAFRGHPLPLGNPLASLTCGRGLLAGDAGGLVEPVFGEGIYFAIRSGEAAAQSVTEALHGGAPIHSGYAGALRRDVCAEIASSRRMQRLIFLLDRNGLNPLVKWGIRRGRRVLLDVIHGRRSFQFFRKLA</sequence>
<feature type="domain" description="FAD-binding" evidence="1">
    <location>
        <begin position="17"/>
        <end position="322"/>
    </location>
</feature>
<dbReference type="InterPro" id="IPR036188">
    <property type="entry name" value="FAD/NAD-bd_sf"/>
</dbReference>
<name>A0A7J0BWL6_9BACT</name>
<keyword evidence="3" id="KW-1185">Reference proteome</keyword>
<dbReference type="Proteomes" id="UP000503820">
    <property type="component" value="Unassembled WGS sequence"/>
</dbReference>
<dbReference type="Pfam" id="PF01494">
    <property type="entry name" value="FAD_binding_3"/>
    <property type="match status" value="1"/>
</dbReference>
<dbReference type="InterPro" id="IPR050407">
    <property type="entry name" value="Geranylgeranyl_reductase"/>
</dbReference>
<dbReference type="GO" id="GO:0016628">
    <property type="term" value="F:oxidoreductase activity, acting on the CH-CH group of donors, NAD or NADP as acceptor"/>
    <property type="evidence" value="ECO:0007669"/>
    <property type="project" value="InterPro"/>
</dbReference>
<accession>A0A7J0BWL6</accession>
<organism evidence="2 3">
    <name type="scientific">Desulfovibrio psychrotolerans</name>
    <dbReference type="NCBI Taxonomy" id="415242"/>
    <lineage>
        <taxon>Bacteria</taxon>
        <taxon>Pseudomonadati</taxon>
        <taxon>Thermodesulfobacteriota</taxon>
        <taxon>Desulfovibrionia</taxon>
        <taxon>Desulfovibrionales</taxon>
        <taxon>Desulfovibrionaceae</taxon>
        <taxon>Desulfovibrio</taxon>
    </lineage>
</organism>
<dbReference type="PANTHER" id="PTHR42685:SF22">
    <property type="entry name" value="CONDITIONED MEDIUM FACTOR RECEPTOR 1"/>
    <property type="match status" value="1"/>
</dbReference>
<evidence type="ECO:0000259" key="1">
    <source>
        <dbReference type="Pfam" id="PF01494"/>
    </source>
</evidence>
<dbReference type="GO" id="GO:0071949">
    <property type="term" value="F:FAD binding"/>
    <property type="evidence" value="ECO:0007669"/>
    <property type="project" value="InterPro"/>
</dbReference>
<gene>
    <name evidence="2" type="ORF">DSM19430T_22360</name>
</gene>
<reference evidence="2 3" key="1">
    <citation type="submission" date="2020-05" db="EMBL/GenBank/DDBJ databases">
        <title>Draft genome sequence of Desulfovibrio psychrotolerans JS1T.</title>
        <authorList>
            <person name="Ueno A."/>
            <person name="Tamazawa S."/>
            <person name="Tamamura S."/>
            <person name="Murakami T."/>
            <person name="Kiyama T."/>
            <person name="Inomata H."/>
            <person name="Amano Y."/>
            <person name="Miyakawa K."/>
            <person name="Tamaki H."/>
            <person name="Naganuma T."/>
            <person name="Kaneko K."/>
        </authorList>
    </citation>
    <scope>NUCLEOTIDE SEQUENCE [LARGE SCALE GENOMIC DNA]</scope>
    <source>
        <strain evidence="2 3">JS1</strain>
    </source>
</reference>
<dbReference type="EMBL" id="BLVP01000008">
    <property type="protein sequence ID" value="GFM37552.1"/>
    <property type="molecule type" value="Genomic_DNA"/>
</dbReference>
<evidence type="ECO:0000313" key="3">
    <source>
        <dbReference type="Proteomes" id="UP000503820"/>
    </source>
</evidence>
<protein>
    <submittedName>
        <fullName evidence="2">Geranylgeranyl reductase</fullName>
    </submittedName>
</protein>
<comment type="caution">
    <text evidence="2">The sequence shown here is derived from an EMBL/GenBank/DDBJ whole genome shotgun (WGS) entry which is preliminary data.</text>
</comment>
<proteinExistence type="predicted"/>
<evidence type="ECO:0000313" key="2">
    <source>
        <dbReference type="EMBL" id="GFM37552.1"/>
    </source>
</evidence>
<dbReference type="InterPro" id="IPR002938">
    <property type="entry name" value="FAD-bd"/>
</dbReference>